<keyword evidence="3" id="KW-1185">Reference proteome</keyword>
<accession>A0ABD3EEB3</accession>
<keyword evidence="1" id="KW-0472">Membrane</keyword>
<feature type="transmembrane region" description="Helical" evidence="1">
    <location>
        <begin position="239"/>
        <end position="256"/>
    </location>
</feature>
<dbReference type="EMBL" id="JAVIJP010000005">
    <property type="protein sequence ID" value="KAL3652670.1"/>
    <property type="molecule type" value="Genomic_DNA"/>
</dbReference>
<feature type="transmembrane region" description="Helical" evidence="1">
    <location>
        <begin position="141"/>
        <end position="160"/>
    </location>
</feature>
<sequence length="321" mass="36488">MEINSCLFYLLWAIISLTFLKLGLNALDRTDLSSSVPPVVMFIFKHALATVVAHSVDYNFVQTKKAILHNDRYHIWTLVLLVTNFAIGGHILFYLHIYNLAYCVELYYRPFSIQAVETRVYLWSDLILKVTMMCFGDGTKFVPMLAVLIGCYTSAVWAAISDDERLVESGSFFRLRIEKRGKLVHVGVRVMGTILLRSNDRSTWRRILDERRKLIEFAVGMVGTILFQHFFRLTSFDHVLAFLYLAVLWVGNLALVRASGDFGVFNFLLGNVIVGCTVSQFGLRGTTWIAYGSSVLLYGLRLKLESVFLEDRGERAGVIVL</sequence>
<reference evidence="3" key="1">
    <citation type="journal article" date="2024" name="IScience">
        <title>Strigolactones Initiate the Formation of Haustorium-like Structures in Castilleja.</title>
        <authorList>
            <person name="Buerger M."/>
            <person name="Peterson D."/>
            <person name="Chory J."/>
        </authorList>
    </citation>
    <scope>NUCLEOTIDE SEQUENCE [LARGE SCALE GENOMIC DNA]</scope>
</reference>
<organism evidence="2 3">
    <name type="scientific">Castilleja foliolosa</name>
    <dbReference type="NCBI Taxonomy" id="1961234"/>
    <lineage>
        <taxon>Eukaryota</taxon>
        <taxon>Viridiplantae</taxon>
        <taxon>Streptophyta</taxon>
        <taxon>Embryophyta</taxon>
        <taxon>Tracheophyta</taxon>
        <taxon>Spermatophyta</taxon>
        <taxon>Magnoliopsida</taxon>
        <taxon>eudicotyledons</taxon>
        <taxon>Gunneridae</taxon>
        <taxon>Pentapetalae</taxon>
        <taxon>asterids</taxon>
        <taxon>lamiids</taxon>
        <taxon>Lamiales</taxon>
        <taxon>Orobanchaceae</taxon>
        <taxon>Pedicularideae</taxon>
        <taxon>Castillejinae</taxon>
        <taxon>Castilleja</taxon>
    </lineage>
</organism>
<evidence type="ECO:0000313" key="2">
    <source>
        <dbReference type="EMBL" id="KAL3652670.1"/>
    </source>
</evidence>
<feature type="transmembrane region" description="Helical" evidence="1">
    <location>
        <begin position="73"/>
        <end position="97"/>
    </location>
</feature>
<feature type="transmembrane region" description="Helical" evidence="1">
    <location>
        <begin position="214"/>
        <end position="233"/>
    </location>
</feature>
<keyword evidence="1" id="KW-0812">Transmembrane</keyword>
<feature type="transmembrane region" description="Helical" evidence="1">
    <location>
        <begin position="263"/>
        <end position="282"/>
    </location>
</feature>
<dbReference type="Proteomes" id="UP001632038">
    <property type="component" value="Unassembled WGS sequence"/>
</dbReference>
<protein>
    <submittedName>
        <fullName evidence="2">Uncharacterized protein</fullName>
    </submittedName>
</protein>
<feature type="transmembrane region" description="Helical" evidence="1">
    <location>
        <begin position="39"/>
        <end position="61"/>
    </location>
</feature>
<gene>
    <name evidence="2" type="ORF">CASFOL_002351</name>
</gene>
<dbReference type="AlphaFoldDB" id="A0ABD3EEB3"/>
<comment type="caution">
    <text evidence="2">The sequence shown here is derived from an EMBL/GenBank/DDBJ whole genome shotgun (WGS) entry which is preliminary data.</text>
</comment>
<evidence type="ECO:0000256" key="1">
    <source>
        <dbReference type="SAM" id="Phobius"/>
    </source>
</evidence>
<name>A0ABD3EEB3_9LAMI</name>
<evidence type="ECO:0000313" key="3">
    <source>
        <dbReference type="Proteomes" id="UP001632038"/>
    </source>
</evidence>
<keyword evidence="1" id="KW-1133">Transmembrane helix</keyword>
<proteinExistence type="predicted"/>
<feature type="transmembrane region" description="Helical" evidence="1">
    <location>
        <begin position="7"/>
        <end position="27"/>
    </location>
</feature>